<organism evidence="7 8">
    <name type="scientific">Salix koriyanagi</name>
    <dbReference type="NCBI Taxonomy" id="2511006"/>
    <lineage>
        <taxon>Eukaryota</taxon>
        <taxon>Viridiplantae</taxon>
        <taxon>Streptophyta</taxon>
        <taxon>Embryophyta</taxon>
        <taxon>Tracheophyta</taxon>
        <taxon>Spermatophyta</taxon>
        <taxon>Magnoliopsida</taxon>
        <taxon>eudicotyledons</taxon>
        <taxon>Gunneridae</taxon>
        <taxon>Pentapetalae</taxon>
        <taxon>rosids</taxon>
        <taxon>fabids</taxon>
        <taxon>Malpighiales</taxon>
        <taxon>Salicaceae</taxon>
        <taxon>Saliceae</taxon>
        <taxon>Salix</taxon>
    </lineage>
</organism>
<comment type="similarity">
    <text evidence="1">Belongs to the universal ribosomal protein uS15 family.</text>
</comment>
<feature type="compositionally biased region" description="Basic and acidic residues" evidence="6">
    <location>
        <begin position="99"/>
        <end position="112"/>
    </location>
</feature>
<dbReference type="AlphaFoldDB" id="A0A9Q0PV10"/>
<evidence type="ECO:0000256" key="3">
    <source>
        <dbReference type="ARBA" id="ARBA00023274"/>
    </source>
</evidence>
<evidence type="ECO:0000313" key="7">
    <source>
        <dbReference type="EMBL" id="KAJ6694929.1"/>
    </source>
</evidence>
<dbReference type="SUPFAM" id="SSF47060">
    <property type="entry name" value="S15/NS1 RNA-binding domain"/>
    <property type="match status" value="1"/>
</dbReference>
<evidence type="ECO:0000256" key="6">
    <source>
        <dbReference type="SAM" id="MobiDB-lite"/>
    </source>
</evidence>
<dbReference type="GO" id="GO:0005737">
    <property type="term" value="C:cytoplasm"/>
    <property type="evidence" value="ECO:0007669"/>
    <property type="project" value="UniProtKB-ARBA"/>
</dbReference>
<evidence type="ECO:0000313" key="8">
    <source>
        <dbReference type="Proteomes" id="UP001151752"/>
    </source>
</evidence>
<dbReference type="Gene3D" id="1.10.287.10">
    <property type="entry name" value="S15/NS1, RNA-binding"/>
    <property type="match status" value="1"/>
</dbReference>
<dbReference type="InterPro" id="IPR009068">
    <property type="entry name" value="uS15_NS1_RNA-bd_sf"/>
</dbReference>
<dbReference type="InterPro" id="IPR005290">
    <property type="entry name" value="Ribosomal_uS15_bac-type"/>
</dbReference>
<dbReference type="EMBL" id="JAPFFM010000017">
    <property type="protein sequence ID" value="KAJ6694929.1"/>
    <property type="molecule type" value="Genomic_DNA"/>
</dbReference>
<evidence type="ECO:0000256" key="5">
    <source>
        <dbReference type="ARBA" id="ARBA00035484"/>
    </source>
</evidence>
<feature type="compositionally biased region" description="Polar residues" evidence="6">
    <location>
        <begin position="63"/>
        <end position="96"/>
    </location>
</feature>
<name>A0A9Q0PV10_9ROSI</name>
<proteinExistence type="inferred from homology"/>
<feature type="compositionally biased region" description="Low complexity" evidence="6">
    <location>
        <begin position="23"/>
        <end position="49"/>
    </location>
</feature>
<feature type="region of interest" description="Disordered" evidence="6">
    <location>
        <begin position="1"/>
        <end position="134"/>
    </location>
</feature>
<protein>
    <recommendedName>
        <fullName evidence="4">Small ribosomal subunit protein uS15c</fullName>
    </recommendedName>
    <alternativeName>
        <fullName evidence="5">30S ribosomal protein S15, chloroplastic</fullName>
    </alternativeName>
</protein>
<reference evidence="7" key="2">
    <citation type="journal article" date="2023" name="Int. J. Mol. Sci.">
        <title>De Novo Assembly and Annotation of 11 Diverse Shrub Willow (Salix) Genomes Reveals Novel Gene Organization in Sex-Linked Regions.</title>
        <authorList>
            <person name="Hyden B."/>
            <person name="Feng K."/>
            <person name="Yates T.B."/>
            <person name="Jawdy S."/>
            <person name="Cereghino C."/>
            <person name="Smart L.B."/>
            <person name="Muchero W."/>
        </authorList>
    </citation>
    <scope>NUCLEOTIDE SEQUENCE</scope>
    <source>
        <tissue evidence="7">Shoot tip</tissue>
    </source>
</reference>
<dbReference type="NCBIfam" id="TIGR00952">
    <property type="entry name" value="S15_bact"/>
    <property type="match status" value="1"/>
</dbReference>
<keyword evidence="2" id="KW-0689">Ribosomal protein</keyword>
<keyword evidence="8" id="KW-1185">Reference proteome</keyword>
<dbReference type="InterPro" id="IPR000589">
    <property type="entry name" value="Ribosomal_uS15"/>
</dbReference>
<dbReference type="PANTHER" id="PTHR47546">
    <property type="entry name" value="S15/NS1, RNA-BINDING PROTEIN"/>
    <property type="match status" value="1"/>
</dbReference>
<dbReference type="GO" id="GO:1990904">
    <property type="term" value="C:ribonucleoprotein complex"/>
    <property type="evidence" value="ECO:0007669"/>
    <property type="project" value="UniProtKB-KW"/>
</dbReference>
<dbReference type="PANTHER" id="PTHR47546:SF3">
    <property type="entry name" value="30S RIBOSOMAL PROTEIN S15, CHLOROPLASTIC"/>
    <property type="match status" value="1"/>
</dbReference>
<dbReference type="Proteomes" id="UP001151752">
    <property type="component" value="Chromosome 3"/>
</dbReference>
<dbReference type="CDD" id="cd00353">
    <property type="entry name" value="Ribosomal_S15p_S13e"/>
    <property type="match status" value="1"/>
</dbReference>
<dbReference type="HAMAP" id="MF_01343_B">
    <property type="entry name" value="Ribosomal_uS15_B"/>
    <property type="match status" value="1"/>
</dbReference>
<keyword evidence="3" id="KW-0687">Ribonucleoprotein</keyword>
<reference evidence="7" key="1">
    <citation type="submission" date="2022-11" db="EMBL/GenBank/DDBJ databases">
        <authorList>
            <person name="Hyden B.L."/>
            <person name="Feng K."/>
            <person name="Yates T."/>
            <person name="Jawdy S."/>
            <person name="Smart L.B."/>
            <person name="Muchero W."/>
        </authorList>
    </citation>
    <scope>NUCLEOTIDE SEQUENCE</scope>
    <source>
        <tissue evidence="7">Shoot tip</tissue>
    </source>
</reference>
<gene>
    <name evidence="7" type="ORF">OIU74_014130</name>
</gene>
<sequence length="464" mass="52248">MALSLSRPRHRSLSNPYLIHLFSSSSTTPSDDPTVSEPQQQQQQQQQQQPSLSSYFNDVKASLKQQNPENRPNSLPSSKPTYSTNQSFSKPTNNVASYDEIRKNLSEFRLRSSDPPPRDPNSASSQDPSSKQHISFQELYKRNVLARSTGGNGTDQSGGISANQPTSGGLTFNAIRESLRQIKGGSENNNTAVGRGRVGALPFSSFKLKPGNENESMNKSTIIGGTEGLPSAVFGREMEGEGRARGEMSTEFVKMYSHGELGDKLRSLRPTVKRGEKGWFTLKELNERLRKLREMEEIETESRISGFSYRDLRESLVKLKVSNDEKAIKNSVQRLNLMGQLRASNVMLQPPKKHLVEKYFHPDNMSSSEKMKIELARVRDEFKMSESDCGSARVQVALLTTKIKHLSSVLNKKDKHSRKGLIGMVQKRKKLLKYLRRTDWDSYCLVLSKLGLRDNPDHKTLTRL</sequence>
<comment type="caution">
    <text evidence="7">The sequence shown here is derived from an EMBL/GenBank/DDBJ whole genome shotgun (WGS) entry which is preliminary data.</text>
</comment>
<dbReference type="GO" id="GO:0003735">
    <property type="term" value="F:structural constituent of ribosome"/>
    <property type="evidence" value="ECO:0007669"/>
    <property type="project" value="InterPro"/>
</dbReference>
<evidence type="ECO:0000256" key="4">
    <source>
        <dbReference type="ARBA" id="ARBA00035250"/>
    </source>
</evidence>
<dbReference type="Pfam" id="PF00312">
    <property type="entry name" value="Ribosomal_S15"/>
    <property type="match status" value="1"/>
</dbReference>
<accession>A0A9Q0PV10</accession>
<dbReference type="SMART" id="SM01387">
    <property type="entry name" value="Ribosomal_S15"/>
    <property type="match status" value="1"/>
</dbReference>
<dbReference type="GO" id="GO:0006412">
    <property type="term" value="P:translation"/>
    <property type="evidence" value="ECO:0007669"/>
    <property type="project" value="InterPro"/>
</dbReference>
<feature type="region of interest" description="Disordered" evidence="6">
    <location>
        <begin position="147"/>
        <end position="169"/>
    </location>
</feature>
<dbReference type="GO" id="GO:0005840">
    <property type="term" value="C:ribosome"/>
    <property type="evidence" value="ECO:0007669"/>
    <property type="project" value="UniProtKB-KW"/>
</dbReference>
<feature type="compositionally biased region" description="Polar residues" evidence="6">
    <location>
        <begin position="154"/>
        <end position="169"/>
    </location>
</feature>
<evidence type="ECO:0000256" key="2">
    <source>
        <dbReference type="ARBA" id="ARBA00022980"/>
    </source>
</evidence>
<evidence type="ECO:0000256" key="1">
    <source>
        <dbReference type="ARBA" id="ARBA00008434"/>
    </source>
</evidence>
<dbReference type="Gene3D" id="6.10.250.3130">
    <property type="match status" value="1"/>
</dbReference>